<reference evidence="3" key="1">
    <citation type="submission" date="2022-11" db="UniProtKB">
        <authorList>
            <consortium name="WormBaseParasite"/>
        </authorList>
    </citation>
    <scope>IDENTIFICATION</scope>
</reference>
<accession>A0A914HDF4</accession>
<proteinExistence type="predicted"/>
<keyword evidence="2" id="KW-1185">Reference proteome</keyword>
<dbReference type="WBParaSite" id="Gr19_v10_g16004.t1">
    <property type="protein sequence ID" value="Gr19_v10_g16004.t1"/>
    <property type="gene ID" value="Gr19_v10_g16004"/>
</dbReference>
<sequence>MFKSPKIALRFQYFGQQPKGDAEKEDNPKEDETTAADDKEEKREDEMSPLCSIYDFKDVRGIGAGAFASVFYGEEMVSLVPASNRNFTAWGAKTAWDAKTAWHGTPKNVG</sequence>
<feature type="compositionally biased region" description="Basic and acidic residues" evidence="1">
    <location>
        <begin position="20"/>
        <end position="46"/>
    </location>
</feature>
<dbReference type="AlphaFoldDB" id="A0A914HDF4"/>
<dbReference type="Proteomes" id="UP000887572">
    <property type="component" value="Unplaced"/>
</dbReference>
<feature type="region of interest" description="Disordered" evidence="1">
    <location>
        <begin position="15"/>
        <end position="47"/>
    </location>
</feature>
<name>A0A914HDF4_GLORO</name>
<evidence type="ECO:0000313" key="2">
    <source>
        <dbReference type="Proteomes" id="UP000887572"/>
    </source>
</evidence>
<protein>
    <submittedName>
        <fullName evidence="3">Protein kinase domain-containing protein</fullName>
    </submittedName>
</protein>
<evidence type="ECO:0000313" key="3">
    <source>
        <dbReference type="WBParaSite" id="Gr19_v10_g16004.t1"/>
    </source>
</evidence>
<organism evidence="2 3">
    <name type="scientific">Globodera rostochiensis</name>
    <name type="common">Golden nematode worm</name>
    <name type="synonym">Heterodera rostochiensis</name>
    <dbReference type="NCBI Taxonomy" id="31243"/>
    <lineage>
        <taxon>Eukaryota</taxon>
        <taxon>Metazoa</taxon>
        <taxon>Ecdysozoa</taxon>
        <taxon>Nematoda</taxon>
        <taxon>Chromadorea</taxon>
        <taxon>Rhabditida</taxon>
        <taxon>Tylenchina</taxon>
        <taxon>Tylenchomorpha</taxon>
        <taxon>Tylenchoidea</taxon>
        <taxon>Heteroderidae</taxon>
        <taxon>Heteroderinae</taxon>
        <taxon>Globodera</taxon>
    </lineage>
</organism>
<evidence type="ECO:0000256" key="1">
    <source>
        <dbReference type="SAM" id="MobiDB-lite"/>
    </source>
</evidence>